<accession>A0A9W8Y433</accession>
<feature type="region of interest" description="Disordered" evidence="1">
    <location>
        <begin position="540"/>
        <end position="577"/>
    </location>
</feature>
<dbReference type="InterPro" id="IPR001810">
    <property type="entry name" value="F-box_dom"/>
</dbReference>
<protein>
    <recommendedName>
        <fullName evidence="2">F-box domain-containing protein</fullName>
    </recommendedName>
</protein>
<name>A0A9W8Y433_9PLEO</name>
<dbReference type="Proteomes" id="UP001140560">
    <property type="component" value="Unassembled WGS sequence"/>
</dbReference>
<gene>
    <name evidence="3" type="ORF">N0V83_007318</name>
</gene>
<reference evidence="3" key="1">
    <citation type="submission" date="2022-10" db="EMBL/GenBank/DDBJ databases">
        <title>Tapping the CABI collections for fungal endophytes: first genome assemblies for Collariella, Neodidymelliopsis, Ascochyta clinopodiicola, Didymella pomorum, Didymosphaeria variabile, Neocosmospora piperis and Neocucurbitaria cava.</title>
        <authorList>
            <person name="Hill R."/>
        </authorList>
    </citation>
    <scope>NUCLEOTIDE SEQUENCE</scope>
    <source>
        <strain evidence="3">IMI 356814</strain>
    </source>
</reference>
<dbReference type="AlphaFoldDB" id="A0A9W8Y433"/>
<evidence type="ECO:0000256" key="1">
    <source>
        <dbReference type="SAM" id="MobiDB-lite"/>
    </source>
</evidence>
<keyword evidence="4" id="KW-1185">Reference proteome</keyword>
<organism evidence="3 4">
    <name type="scientific">Neocucurbitaria cava</name>
    <dbReference type="NCBI Taxonomy" id="798079"/>
    <lineage>
        <taxon>Eukaryota</taxon>
        <taxon>Fungi</taxon>
        <taxon>Dikarya</taxon>
        <taxon>Ascomycota</taxon>
        <taxon>Pezizomycotina</taxon>
        <taxon>Dothideomycetes</taxon>
        <taxon>Pleosporomycetidae</taxon>
        <taxon>Pleosporales</taxon>
        <taxon>Pleosporineae</taxon>
        <taxon>Cucurbitariaceae</taxon>
        <taxon>Neocucurbitaria</taxon>
    </lineage>
</organism>
<evidence type="ECO:0000313" key="4">
    <source>
        <dbReference type="Proteomes" id="UP001140560"/>
    </source>
</evidence>
<sequence>MPLVELAPELLLTIASFLPQEDLLNISLTCTRLRNVTQSQLYREYINPNYVYLNRVNRGQQRSLKSFVFRLLSQPELTKYVHRVDLKPYQHFADLHPEFGPPEETPRIDCNSEDYQRLTDAALSAGVIKEVLPYEIESSICKKLNENALKMEIDADDVEDWPETMYDDNIKTPEVPYDIQFCKLLRFGLEEPYVVLLMALLPNLYELSLRGAPHHRYALPWRASHKFRALRKFTAHATDGELEWPLQFFSNVLQGGSLSAIDVASCGGGWRDDFTISGGPERDFIPVALSLKPRSTNITNLKLRDCTFTQDEMRIILQACAALRSLQYCTGGEKFGLENFTLVDIFTLLQPYKSSLEELHLDLSLYWDFDREPETLPSLVDFTVLETLNTNMSTWGDLLFLPGYDDDDDQVGMDSNEDMENASEMLCGRLPLNLATLTLHGPLPHRHRLYNIRQLQHLISKRHEFLPSLKSVTYVENEYKKATELHPIFRSLTALANADNDGFQFLIKCAGEDGAQDWSIFPVYLTSKLYTRWKEDKYVRESVPPPRPQEQPETIYTDESDEFEDWMDEDGGYDHLY</sequence>
<evidence type="ECO:0000259" key="2">
    <source>
        <dbReference type="PROSITE" id="PS50181"/>
    </source>
</evidence>
<dbReference type="EMBL" id="JAPEUY010000013">
    <property type="protein sequence ID" value="KAJ4366793.1"/>
    <property type="molecule type" value="Genomic_DNA"/>
</dbReference>
<dbReference type="OrthoDB" id="3935706at2759"/>
<dbReference type="SUPFAM" id="SSF81383">
    <property type="entry name" value="F-box domain"/>
    <property type="match status" value="1"/>
</dbReference>
<dbReference type="InterPro" id="IPR036047">
    <property type="entry name" value="F-box-like_dom_sf"/>
</dbReference>
<dbReference type="PROSITE" id="PS50181">
    <property type="entry name" value="FBOX"/>
    <property type="match status" value="1"/>
</dbReference>
<proteinExistence type="predicted"/>
<comment type="caution">
    <text evidence="3">The sequence shown here is derived from an EMBL/GenBank/DDBJ whole genome shotgun (WGS) entry which is preliminary data.</text>
</comment>
<feature type="domain" description="F-box" evidence="2">
    <location>
        <begin position="1"/>
        <end position="45"/>
    </location>
</feature>
<feature type="compositionally biased region" description="Acidic residues" evidence="1">
    <location>
        <begin position="556"/>
        <end position="571"/>
    </location>
</feature>
<dbReference type="Pfam" id="PF12937">
    <property type="entry name" value="F-box-like"/>
    <property type="match status" value="1"/>
</dbReference>
<evidence type="ECO:0000313" key="3">
    <source>
        <dbReference type="EMBL" id="KAJ4366793.1"/>
    </source>
</evidence>
<dbReference type="Gene3D" id="1.20.1280.50">
    <property type="match status" value="1"/>
</dbReference>